<dbReference type="OrthoDB" id="9791274at2"/>
<feature type="binding site" evidence="1">
    <location>
        <position position="42"/>
    </location>
    <ligand>
        <name>S-adenosyl-L-methionine</name>
        <dbReference type="ChEBI" id="CHEBI:59789"/>
    </ligand>
</feature>
<accession>A0A380N0H4</accession>
<feature type="binding site" evidence="1">
    <location>
        <begin position="145"/>
        <end position="146"/>
    </location>
    <ligand>
        <name>S-adenosyl-L-methionine</name>
        <dbReference type="ChEBI" id="CHEBI:59789"/>
    </ligand>
</feature>
<comment type="catalytic activity">
    <reaction evidence="1">
        <text>adenosine(2030) in 23S rRNA + S-adenosyl-L-methionine = N(6)-methyladenosine(2030) in 23S rRNA + S-adenosyl-L-homocysteine + H(+)</text>
        <dbReference type="Rhea" id="RHEA:43736"/>
        <dbReference type="Rhea" id="RHEA-COMP:10668"/>
        <dbReference type="Rhea" id="RHEA-COMP:10669"/>
        <dbReference type="ChEBI" id="CHEBI:15378"/>
        <dbReference type="ChEBI" id="CHEBI:57856"/>
        <dbReference type="ChEBI" id="CHEBI:59789"/>
        <dbReference type="ChEBI" id="CHEBI:74411"/>
        <dbReference type="ChEBI" id="CHEBI:74449"/>
        <dbReference type="EC" id="2.1.1.266"/>
    </reaction>
</comment>
<feature type="active site" description="Proton acceptor" evidence="1">
    <location>
        <position position="166"/>
    </location>
</feature>
<evidence type="ECO:0000256" key="1">
    <source>
        <dbReference type="HAMAP-Rule" id="MF_00934"/>
    </source>
</evidence>
<keyword evidence="3" id="KW-1185">Reference proteome</keyword>
<dbReference type="GO" id="GO:0005829">
    <property type="term" value="C:cytosol"/>
    <property type="evidence" value="ECO:0007669"/>
    <property type="project" value="TreeGrafter"/>
</dbReference>
<dbReference type="GO" id="GO:0003723">
    <property type="term" value="F:RNA binding"/>
    <property type="evidence" value="ECO:0007669"/>
    <property type="project" value="UniProtKB-UniRule"/>
</dbReference>
<feature type="binding site" evidence="1">
    <location>
        <position position="19"/>
    </location>
    <ligand>
        <name>S-adenosyl-L-methionine</name>
        <dbReference type="ChEBI" id="CHEBI:59789"/>
    </ligand>
</feature>
<dbReference type="EMBL" id="UHIA01000004">
    <property type="protein sequence ID" value="SUO97421.1"/>
    <property type="molecule type" value="Genomic_DNA"/>
</dbReference>
<feature type="binding site" evidence="1">
    <location>
        <position position="100"/>
    </location>
    <ligand>
        <name>S-adenosyl-L-methionine</name>
        <dbReference type="ChEBI" id="CHEBI:59789"/>
    </ligand>
</feature>
<gene>
    <name evidence="1" type="primary">rlmJ</name>
    <name evidence="2" type="ORF">NCTC10717_01441</name>
</gene>
<keyword evidence="1" id="KW-0489">Methyltransferase</keyword>
<dbReference type="InterPro" id="IPR029063">
    <property type="entry name" value="SAM-dependent_MTases_sf"/>
</dbReference>
<dbReference type="Gene3D" id="3.40.50.150">
    <property type="entry name" value="Vaccinia Virus protein VP39"/>
    <property type="match status" value="1"/>
</dbReference>
<comment type="similarity">
    <text evidence="1">Belongs to the RlmJ family.</text>
</comment>
<name>A0A380N0H4_9GAMM</name>
<keyword evidence="1" id="KW-0694">RNA-binding</keyword>
<evidence type="ECO:0000313" key="3">
    <source>
        <dbReference type="Proteomes" id="UP000254575"/>
    </source>
</evidence>
<keyword evidence="1" id="KW-0949">S-adenosyl-L-methionine</keyword>
<evidence type="ECO:0000313" key="2">
    <source>
        <dbReference type="EMBL" id="SUO97421.1"/>
    </source>
</evidence>
<protein>
    <recommendedName>
        <fullName evidence="1">Ribosomal RNA large subunit methyltransferase J</fullName>
        <ecNumber evidence="1">2.1.1.266</ecNumber>
    </recommendedName>
    <alternativeName>
        <fullName evidence="1">23S rRNA (adenine(2030)-N6)-methyltransferase</fullName>
    </alternativeName>
    <alternativeName>
        <fullName evidence="1">23S rRNA m6A2030 methyltransferase</fullName>
    </alternativeName>
</protein>
<organism evidence="2 3">
    <name type="scientific">Suttonella indologenes</name>
    <dbReference type="NCBI Taxonomy" id="13276"/>
    <lineage>
        <taxon>Bacteria</taxon>
        <taxon>Pseudomonadati</taxon>
        <taxon>Pseudomonadota</taxon>
        <taxon>Gammaproteobacteria</taxon>
        <taxon>Cardiobacteriales</taxon>
        <taxon>Cardiobacteriaceae</taxon>
        <taxon>Suttonella</taxon>
    </lineage>
</organism>
<keyword evidence="1" id="KW-0808">Transferase</keyword>
<dbReference type="Pfam" id="PF04378">
    <property type="entry name" value="RsmJ"/>
    <property type="match status" value="1"/>
</dbReference>
<dbReference type="PANTHER" id="PTHR37426:SF1">
    <property type="entry name" value="RIBOSOMAL RNA LARGE SUBUNIT METHYLTRANSFERASE J"/>
    <property type="match status" value="1"/>
</dbReference>
<keyword evidence="1" id="KW-0698">rRNA processing</keyword>
<dbReference type="HAMAP" id="MF_00934">
    <property type="entry name" value="23SrRNA_methyltr_J"/>
    <property type="match status" value="1"/>
</dbReference>
<comment type="function">
    <text evidence="1">Specifically methylates the adenine in position 2030 of 23S rRNA.</text>
</comment>
<feature type="site" description="Interaction with substrate rRNA" evidence="1">
    <location>
        <position position="4"/>
    </location>
</feature>
<comment type="subunit">
    <text evidence="1">Monomer.</text>
</comment>
<dbReference type="Proteomes" id="UP000254575">
    <property type="component" value="Unassembled WGS sequence"/>
</dbReference>
<dbReference type="PANTHER" id="PTHR37426">
    <property type="entry name" value="RIBOSOMAL RNA LARGE SUBUNIT METHYLTRANSFERASE J"/>
    <property type="match status" value="1"/>
</dbReference>
<dbReference type="SUPFAM" id="SSF53335">
    <property type="entry name" value="S-adenosyl-L-methionine-dependent methyltransferases"/>
    <property type="match status" value="1"/>
</dbReference>
<dbReference type="AlphaFoldDB" id="A0A380N0H4"/>
<reference evidence="2 3" key="1">
    <citation type="submission" date="2018-06" db="EMBL/GenBank/DDBJ databases">
        <authorList>
            <consortium name="Pathogen Informatics"/>
            <person name="Doyle S."/>
        </authorList>
    </citation>
    <scope>NUCLEOTIDE SEQUENCE [LARGE SCALE GENOMIC DNA]</scope>
    <source>
        <strain evidence="2 3">NCTC10717</strain>
    </source>
</reference>
<sequence length="285" mass="32069">MLSYRHHFHAGNVADVLKHFCLYEVLNYYKRKDKPFLYLDTHAGAGLYQRQDPRLGENREYAGGMDILFQAASLAAPLAAFAQDMQNWLAQASAHSVAGSPWIAAQMLRPGDSLRACELHPSDYPQLAANILRLRPRRNLIEQSDGFQSLIAALPPPQHRAVVLIDPPYEDKNDCQRLEHSLKKAFARFPQACILVWYPLLSHQGTHQLIHSLPALAQHYQLDYLQATHCVCAPSDKGFGMYGSAMMIYNPPYTLSQTLADCAADLKQHFAQDADADFILQSHSR</sequence>
<dbReference type="InterPro" id="IPR007473">
    <property type="entry name" value="RlmJ"/>
</dbReference>
<proteinExistence type="inferred from homology"/>
<dbReference type="GO" id="GO:0036307">
    <property type="term" value="F:23S rRNA (adenine(2030)-N(6))-methyltransferase activity"/>
    <property type="evidence" value="ECO:0007669"/>
    <property type="project" value="UniProtKB-UniRule"/>
</dbReference>
<dbReference type="GO" id="GO:0070475">
    <property type="term" value="P:rRNA base methylation"/>
    <property type="evidence" value="ECO:0007669"/>
    <property type="project" value="UniProtKB-UniRule"/>
</dbReference>
<feature type="binding site" evidence="1">
    <location>
        <position position="166"/>
    </location>
    <ligand>
        <name>S-adenosyl-L-methionine</name>
        <dbReference type="ChEBI" id="CHEBI:59789"/>
    </ligand>
</feature>
<feature type="binding site" evidence="1">
    <location>
        <position position="118"/>
    </location>
    <ligand>
        <name>S-adenosyl-L-methionine</name>
        <dbReference type="ChEBI" id="CHEBI:59789"/>
    </ligand>
</feature>
<dbReference type="EC" id="2.1.1.266" evidence="1"/>
<dbReference type="RefSeq" id="WP_115218622.1">
    <property type="nucleotide sequence ID" value="NZ_UHIA01000004.1"/>
</dbReference>